<evidence type="ECO:0000256" key="2">
    <source>
        <dbReference type="ARBA" id="ARBA00023239"/>
    </source>
</evidence>
<dbReference type="EMBL" id="LR026963">
    <property type="protein sequence ID" value="VBB69644.1"/>
    <property type="molecule type" value="Genomic_DNA"/>
</dbReference>
<organism evidence="3">
    <name type="scientific">invertebrate metagenome</name>
    <dbReference type="NCBI Taxonomy" id="1711999"/>
    <lineage>
        <taxon>unclassified sequences</taxon>
        <taxon>metagenomes</taxon>
        <taxon>organismal metagenomes</taxon>
    </lineage>
</organism>
<dbReference type="GO" id="GO:0046872">
    <property type="term" value="F:metal ion binding"/>
    <property type="evidence" value="ECO:0007669"/>
    <property type="project" value="UniProtKB-KW"/>
</dbReference>
<reference evidence="3" key="1">
    <citation type="submission" date="2018-10" db="EMBL/GenBank/DDBJ databases">
        <authorList>
            <person name="Gruber-Vodicka H."/>
            <person name="Jaeckle O."/>
        </authorList>
    </citation>
    <scope>NUCLEOTIDE SEQUENCE</scope>
</reference>
<dbReference type="EC" id="4.99.1.3" evidence="3"/>
<name>A0A484H7D8_9ZZZZ</name>
<dbReference type="PANTHER" id="PTHR33542">
    <property type="entry name" value="SIROHYDROCHLORIN FERROCHELATASE, CHLOROPLASTIC"/>
    <property type="match status" value="1"/>
</dbReference>
<dbReference type="CDD" id="cd03414">
    <property type="entry name" value="CbiX_SirB_C"/>
    <property type="match status" value="1"/>
</dbReference>
<evidence type="ECO:0000313" key="3">
    <source>
        <dbReference type="EMBL" id="VBB69644.1"/>
    </source>
</evidence>
<dbReference type="PANTHER" id="PTHR33542:SF3">
    <property type="entry name" value="SIROHYDROCHLORIN FERROCHELATASE, CHLOROPLASTIC"/>
    <property type="match status" value="1"/>
</dbReference>
<dbReference type="Pfam" id="PF01903">
    <property type="entry name" value="CbiX"/>
    <property type="match status" value="2"/>
</dbReference>
<dbReference type="CDD" id="cd03416">
    <property type="entry name" value="CbiX_SirB_N"/>
    <property type="match status" value="1"/>
</dbReference>
<accession>A0A484H7D8</accession>
<sequence length="305" mass="34093">MTKASGKIGVMLCGHGSRDIEAIREFDTLSHLLKQRLPEYEVENGYLEFAHPIIRDGLETLKRRGVTRIATIPGMLFAAGHVKNDLPWEVNTFAMENRDLDILYGRDLGINHKLLKAAAERVAIAEQRAGSHVPRSDSLLLVVGRGTNDPDANANISKVARMLWEGMGFGWAETAYSGVAHPRVNRALERIVTMGFRRIIVFPYFLFTGVLVKRIYAQTDEVATDHPATEFIKALYLKDHPLVLESLVERVVDTLQGEAAMNCQLCKYRDQIVGYETSVGAVQMGHHHHVRGIGVESSHHPDHNQ</sequence>
<dbReference type="InterPro" id="IPR002762">
    <property type="entry name" value="CbiX-like"/>
</dbReference>
<keyword evidence="2 3" id="KW-0456">Lyase</keyword>
<dbReference type="AlphaFoldDB" id="A0A484H7D8"/>
<gene>
    <name evidence="3" type="ORF">RIEGSTA812A_PEG_1117</name>
</gene>
<dbReference type="SUPFAM" id="SSF53800">
    <property type="entry name" value="Chelatase"/>
    <property type="match status" value="1"/>
</dbReference>
<dbReference type="GO" id="GO:0016852">
    <property type="term" value="F:sirohydrochlorin cobaltochelatase activity"/>
    <property type="evidence" value="ECO:0007669"/>
    <property type="project" value="UniProtKB-EC"/>
</dbReference>
<evidence type="ECO:0000256" key="1">
    <source>
        <dbReference type="ARBA" id="ARBA00022723"/>
    </source>
</evidence>
<protein>
    <submittedName>
        <fullName evidence="3">Sirohydrochlorin cobaltochelatase</fullName>
        <ecNumber evidence="3">4.99.1.3</ecNumber>
    </submittedName>
</protein>
<keyword evidence="1" id="KW-0479">Metal-binding</keyword>
<dbReference type="Gene3D" id="3.40.50.1400">
    <property type="match status" value="2"/>
</dbReference>
<dbReference type="InterPro" id="IPR050963">
    <property type="entry name" value="Sirohydro_Cobaltochel/CbiX"/>
</dbReference>
<proteinExistence type="predicted"/>